<name>A0ABS7TMC9_9BACT</name>
<feature type="compositionally biased region" description="Basic residues" evidence="1">
    <location>
        <begin position="85"/>
        <end position="94"/>
    </location>
</feature>
<sequence length="260" mass="28381">MNWGFQQFKVTLEESESGETVVIEQSSDGRVSCERGKQSKTERAANQPPRAAKNKSEALIQAPAKPAAEKRRDREAQASEDKSRAKAAAKKLRASPKAGSRSGGRGTSLEWTPVKDHDYDGFAAPSAAGQFKALIAKDTQWALFYELKGTWPQHIGCFRKVEMAKKRAQELHDAGWPESEFGPVTAGQVARACPAPLRERVRDEEIQAAPKPSKPAPKTEEKPAAPKPEPEGPSKAAQDKELMGSFSSELDAVLDEDEDD</sequence>
<evidence type="ECO:0000313" key="3">
    <source>
        <dbReference type="Proteomes" id="UP001139031"/>
    </source>
</evidence>
<proteinExistence type="predicted"/>
<protein>
    <submittedName>
        <fullName evidence="2">Uncharacterized protein</fullName>
    </submittedName>
</protein>
<reference evidence="2" key="1">
    <citation type="submission" date="2021-08" db="EMBL/GenBank/DDBJ databases">
        <authorList>
            <person name="Stevens D.C."/>
        </authorList>
    </citation>
    <scope>NUCLEOTIDE SEQUENCE</scope>
    <source>
        <strain evidence="2">DSM 53165</strain>
    </source>
</reference>
<keyword evidence="3" id="KW-1185">Reference proteome</keyword>
<evidence type="ECO:0000256" key="1">
    <source>
        <dbReference type="SAM" id="MobiDB-lite"/>
    </source>
</evidence>
<feature type="compositionally biased region" description="Basic and acidic residues" evidence="1">
    <location>
        <begin position="31"/>
        <end position="43"/>
    </location>
</feature>
<gene>
    <name evidence="2" type="ORF">K7C98_08905</name>
</gene>
<dbReference type="EMBL" id="JAIRAU010000005">
    <property type="protein sequence ID" value="MBZ5709377.1"/>
    <property type="molecule type" value="Genomic_DNA"/>
</dbReference>
<evidence type="ECO:0000313" key="2">
    <source>
        <dbReference type="EMBL" id="MBZ5709377.1"/>
    </source>
</evidence>
<accession>A0ABS7TMC9</accession>
<feature type="compositionally biased region" description="Basic and acidic residues" evidence="1">
    <location>
        <begin position="67"/>
        <end position="84"/>
    </location>
</feature>
<dbReference type="Proteomes" id="UP001139031">
    <property type="component" value="Unassembled WGS sequence"/>
</dbReference>
<feature type="region of interest" description="Disordered" evidence="1">
    <location>
        <begin position="14"/>
        <end position="112"/>
    </location>
</feature>
<feature type="region of interest" description="Disordered" evidence="1">
    <location>
        <begin position="176"/>
        <end position="260"/>
    </location>
</feature>
<feature type="compositionally biased region" description="Basic and acidic residues" evidence="1">
    <location>
        <begin position="217"/>
        <end position="242"/>
    </location>
</feature>
<organism evidence="2 3">
    <name type="scientific">Nannocystis pusilla</name>
    <dbReference type="NCBI Taxonomy" id="889268"/>
    <lineage>
        <taxon>Bacteria</taxon>
        <taxon>Pseudomonadati</taxon>
        <taxon>Myxococcota</taxon>
        <taxon>Polyangia</taxon>
        <taxon>Nannocystales</taxon>
        <taxon>Nannocystaceae</taxon>
        <taxon>Nannocystis</taxon>
    </lineage>
</organism>
<dbReference type="RefSeq" id="WP_224191148.1">
    <property type="nucleotide sequence ID" value="NZ_JAIRAU010000005.1"/>
</dbReference>
<comment type="caution">
    <text evidence="2">The sequence shown here is derived from an EMBL/GenBank/DDBJ whole genome shotgun (WGS) entry which is preliminary data.</text>
</comment>